<feature type="transmembrane region" description="Helical" evidence="6">
    <location>
        <begin position="498"/>
        <end position="523"/>
    </location>
</feature>
<dbReference type="Proteomes" id="UP001642484">
    <property type="component" value="Unassembled WGS sequence"/>
</dbReference>
<comment type="caution">
    <text evidence="9">The sequence shown here is derived from an EMBL/GenBank/DDBJ whole genome shotgun (WGS) entry which is preliminary data.</text>
</comment>
<feature type="compositionally biased region" description="Basic and acidic residues" evidence="5">
    <location>
        <begin position="939"/>
        <end position="958"/>
    </location>
</feature>
<keyword evidence="7" id="KW-0732">Signal</keyword>
<dbReference type="PROSITE" id="PS51767">
    <property type="entry name" value="PEPTIDASE_A1"/>
    <property type="match status" value="1"/>
</dbReference>
<feature type="transmembrane region" description="Helical" evidence="6">
    <location>
        <begin position="61"/>
        <end position="81"/>
    </location>
</feature>
<feature type="region of interest" description="Disordered" evidence="5">
    <location>
        <begin position="857"/>
        <end position="958"/>
    </location>
</feature>
<feature type="chain" id="PRO_5047514874" description="Peptidase A1 domain-containing protein" evidence="7">
    <location>
        <begin position="20"/>
        <end position="958"/>
    </location>
</feature>
<feature type="signal peptide" evidence="7">
    <location>
        <begin position="1"/>
        <end position="19"/>
    </location>
</feature>
<accession>A0ABP0SZG0</accession>
<keyword evidence="4" id="KW-0378">Hydrolase</keyword>
<evidence type="ECO:0000256" key="6">
    <source>
        <dbReference type="SAM" id="Phobius"/>
    </source>
</evidence>
<dbReference type="SUPFAM" id="SSF50630">
    <property type="entry name" value="Acid proteases"/>
    <property type="match status" value="1"/>
</dbReference>
<keyword evidence="6" id="KW-0812">Transmembrane</keyword>
<evidence type="ECO:0000313" key="10">
    <source>
        <dbReference type="Proteomes" id="UP001642484"/>
    </source>
</evidence>
<keyword evidence="10" id="KW-1185">Reference proteome</keyword>
<dbReference type="PANTHER" id="PTHR47966">
    <property type="entry name" value="BETA-SITE APP-CLEAVING ENZYME, ISOFORM A-RELATED"/>
    <property type="match status" value="1"/>
</dbReference>
<dbReference type="CDD" id="cd05471">
    <property type="entry name" value="pepsin_like"/>
    <property type="match status" value="1"/>
</dbReference>
<gene>
    <name evidence="9" type="ORF">CCMP2556_LOCUS55076</name>
</gene>
<protein>
    <recommendedName>
        <fullName evidence="8">Peptidase A1 domain-containing protein</fullName>
    </recommendedName>
</protein>
<comment type="similarity">
    <text evidence="1">Belongs to the peptidase A1 family.</text>
</comment>
<dbReference type="InterPro" id="IPR034164">
    <property type="entry name" value="Pepsin-like_dom"/>
</dbReference>
<evidence type="ECO:0000259" key="8">
    <source>
        <dbReference type="PROSITE" id="PS51767"/>
    </source>
</evidence>
<dbReference type="InterPro" id="IPR001461">
    <property type="entry name" value="Aspartic_peptidase_A1"/>
</dbReference>
<keyword evidence="6" id="KW-1133">Transmembrane helix</keyword>
<evidence type="ECO:0000256" key="5">
    <source>
        <dbReference type="SAM" id="MobiDB-lite"/>
    </source>
</evidence>
<evidence type="ECO:0000256" key="3">
    <source>
        <dbReference type="ARBA" id="ARBA00022750"/>
    </source>
</evidence>
<evidence type="ECO:0000256" key="7">
    <source>
        <dbReference type="SAM" id="SignalP"/>
    </source>
</evidence>
<reference evidence="9 10" key="1">
    <citation type="submission" date="2024-02" db="EMBL/GenBank/DDBJ databases">
        <authorList>
            <person name="Chen Y."/>
            <person name="Shah S."/>
            <person name="Dougan E. K."/>
            <person name="Thang M."/>
            <person name="Chan C."/>
        </authorList>
    </citation>
    <scope>NUCLEOTIDE SEQUENCE [LARGE SCALE GENOMIC DNA]</scope>
</reference>
<keyword evidence="6" id="KW-0472">Membrane</keyword>
<evidence type="ECO:0000313" key="9">
    <source>
        <dbReference type="EMBL" id="CAK9117833.1"/>
    </source>
</evidence>
<dbReference type="InterPro" id="IPR033121">
    <property type="entry name" value="PEPTIDASE_A1"/>
</dbReference>
<feature type="transmembrane region" description="Helical" evidence="6">
    <location>
        <begin position="380"/>
        <end position="403"/>
    </location>
</feature>
<feature type="transmembrane region" description="Helical" evidence="6">
    <location>
        <begin position="180"/>
        <end position="198"/>
    </location>
</feature>
<evidence type="ECO:0000256" key="4">
    <source>
        <dbReference type="ARBA" id="ARBA00022801"/>
    </source>
</evidence>
<feature type="transmembrane region" description="Helical" evidence="6">
    <location>
        <begin position="345"/>
        <end position="368"/>
    </location>
</feature>
<dbReference type="Gene3D" id="2.40.70.10">
    <property type="entry name" value="Acid Proteases"/>
    <property type="match status" value="2"/>
</dbReference>
<keyword evidence="3" id="KW-0064">Aspartyl protease</keyword>
<feature type="transmembrane region" description="Helical" evidence="6">
    <location>
        <begin position="423"/>
        <end position="443"/>
    </location>
</feature>
<dbReference type="EMBL" id="CAXAMN010028828">
    <property type="protein sequence ID" value="CAK9117833.1"/>
    <property type="molecule type" value="Genomic_DNA"/>
</dbReference>
<feature type="transmembrane region" description="Helical" evidence="6">
    <location>
        <begin position="266"/>
        <end position="284"/>
    </location>
</feature>
<dbReference type="Pfam" id="PF00026">
    <property type="entry name" value="Asp"/>
    <property type="match status" value="1"/>
</dbReference>
<feature type="transmembrane region" description="Helical" evidence="6">
    <location>
        <begin position="455"/>
        <end position="478"/>
    </location>
</feature>
<proteinExistence type="inferred from homology"/>
<feature type="transmembrane region" description="Helical" evidence="6">
    <location>
        <begin position="138"/>
        <end position="159"/>
    </location>
</feature>
<evidence type="ECO:0000256" key="2">
    <source>
        <dbReference type="ARBA" id="ARBA00022670"/>
    </source>
</evidence>
<dbReference type="InterPro" id="IPR021109">
    <property type="entry name" value="Peptidase_aspartic_dom_sf"/>
</dbReference>
<feature type="domain" description="Peptidase A1" evidence="8">
    <location>
        <begin position="588"/>
        <end position="909"/>
    </location>
</feature>
<evidence type="ECO:0000256" key="1">
    <source>
        <dbReference type="ARBA" id="ARBA00007447"/>
    </source>
</evidence>
<dbReference type="PRINTS" id="PR00792">
    <property type="entry name" value="PEPSIN"/>
</dbReference>
<sequence length="958" mass="102053">MSTFANILALKWCGLGVRACADGVSAMSSVDAAARNLEEVLRLHFGGNEALGLPSSVPVAPALRCTILLTSLFFSVFLAVISLRMSRVFLGPDRGHSLEARLAKATEALSVVPVVAILMIGTRLRAIQLEGGLGAPPLWAQLCMYGATLACFFRFLTAVCSFRSESEEALATAQGIRSTATAMLFVCCAAIAVSTLVMEAKSGDNEPLGTMMQCMLALTVAYFTETGVREVFAKVQKPEDPAPSYGSFSPTSQEEDLLALPARVSLQFPPMLCVLFVAIALRAVQLHLEPRFWAVCATYLTTLATVLQQLRSTMLFMKEGKGSLLGDEAAGPAFCPTDSDQKSKIFWSVTTCCIYAGTTLILLSVASMESKASAAASAPAPLSTAMCCVMALTVVYFLTYLLVMAGSLLRQFFGTWAQSTATGVQRALAFAPMLCVMMIGVRLRAMQIGVRDPPYWAQVCMVVATGAVITQVSCTILTESESGAGMVDKDAATKLMLLLLLGLRYAASAVLFVSVASLMISLVSRTSGLGVPQDDCGGSGHLECHLSLLATLLEHGKVVVSRRFSVPLSRQVVPVKVNGQTVSQKTAYYGSLFVGHPRPQNFTVVFDTGSGHLFLPDKSCEDRVCPTHTRYDRQQSASAVEINGDGSPTKQEHDLVSISYGIGEVVGDFVRDVVCIGEVSEPHCASARVVLAQRMTPEPFQQFDFDGVLGLGLQGLALNPEFHFFSQLASSIEPSFGVFLARPGSSGSSVTFGGHDAQRMQRPLAWVPVSLKEQGYWAVRVTAVRAGGKMLPLCEDGTCHAIVDTGTSLLGVPRQAMASLLAATAQKVEAMEDCGSLVGPALTFELESGASVTLESQDYWRPAPPGGPSIQEAKKEPQAQESEKVETAEGSEEISMGVVDGIPRSSGEATYRAEVNVPRENGGAGPLGKRGLTAVRGPNRIDRQKAQEDVRTLVDPRP</sequence>
<feature type="compositionally biased region" description="Basic and acidic residues" evidence="5">
    <location>
        <begin position="872"/>
        <end position="887"/>
    </location>
</feature>
<dbReference type="PANTHER" id="PTHR47966:SF51">
    <property type="entry name" value="BETA-SITE APP-CLEAVING ENZYME, ISOFORM A-RELATED"/>
    <property type="match status" value="1"/>
</dbReference>
<organism evidence="9 10">
    <name type="scientific">Durusdinium trenchii</name>
    <dbReference type="NCBI Taxonomy" id="1381693"/>
    <lineage>
        <taxon>Eukaryota</taxon>
        <taxon>Sar</taxon>
        <taxon>Alveolata</taxon>
        <taxon>Dinophyceae</taxon>
        <taxon>Suessiales</taxon>
        <taxon>Symbiodiniaceae</taxon>
        <taxon>Durusdinium</taxon>
    </lineage>
</organism>
<feature type="transmembrane region" description="Helical" evidence="6">
    <location>
        <begin position="102"/>
        <end position="126"/>
    </location>
</feature>
<name>A0ABP0SZG0_9DINO</name>
<keyword evidence="2" id="KW-0645">Protease</keyword>